<dbReference type="InterPro" id="IPR036291">
    <property type="entry name" value="NAD(P)-bd_dom_sf"/>
</dbReference>
<dbReference type="PANTHER" id="PTHR21089:SF1">
    <property type="entry name" value="BIFUNCTIONAL 3-DEHYDROQUINATE DEHYDRATASE_SHIKIMATE DEHYDROGENASE, CHLOROPLASTIC"/>
    <property type="match status" value="1"/>
</dbReference>
<dbReference type="GO" id="GO:0004764">
    <property type="term" value="F:shikimate 3-dehydrogenase (NADP+) activity"/>
    <property type="evidence" value="ECO:0007669"/>
    <property type="project" value="UniProtKB-UniRule"/>
</dbReference>
<evidence type="ECO:0000256" key="3">
    <source>
        <dbReference type="ARBA" id="ARBA00022605"/>
    </source>
</evidence>
<dbReference type="UniPathway" id="UPA00053">
    <property type="reaction ID" value="UER00087"/>
</dbReference>
<comment type="subunit">
    <text evidence="8">Homodimer.</text>
</comment>
<dbReference type="EC" id="1.1.1.25" evidence="2 8"/>
<dbReference type="STRING" id="237679.SAMN04488072_10186"/>
<evidence type="ECO:0000256" key="7">
    <source>
        <dbReference type="ARBA" id="ARBA00049442"/>
    </source>
</evidence>
<dbReference type="OrthoDB" id="9792692at2"/>
<dbReference type="SUPFAM" id="SSF53223">
    <property type="entry name" value="Aminoacid dehydrogenase-like, N-terminal domain"/>
    <property type="match status" value="1"/>
</dbReference>
<comment type="pathway">
    <text evidence="1 8">Metabolic intermediate biosynthesis; chorismate biosynthesis; chorismate from D-erythrose 4-phosphate and phosphoenolpyruvate: step 4/7.</text>
</comment>
<keyword evidence="5 8" id="KW-0560">Oxidoreductase</keyword>
<dbReference type="Pfam" id="PF08501">
    <property type="entry name" value="Shikimate_dh_N"/>
    <property type="match status" value="1"/>
</dbReference>
<dbReference type="GO" id="GO:0050661">
    <property type="term" value="F:NADP binding"/>
    <property type="evidence" value="ECO:0007669"/>
    <property type="project" value="InterPro"/>
</dbReference>
<feature type="binding site" evidence="8">
    <location>
        <position position="63"/>
    </location>
    <ligand>
        <name>shikimate</name>
        <dbReference type="ChEBI" id="CHEBI:36208"/>
    </ligand>
</feature>
<dbReference type="Gene3D" id="3.40.50.720">
    <property type="entry name" value="NAD(P)-binding Rossmann-like Domain"/>
    <property type="match status" value="1"/>
</dbReference>
<dbReference type="SUPFAM" id="SSF51735">
    <property type="entry name" value="NAD(P)-binding Rossmann-fold domains"/>
    <property type="match status" value="1"/>
</dbReference>
<feature type="binding site" evidence="8">
    <location>
        <position position="103"/>
    </location>
    <ligand>
        <name>shikimate</name>
        <dbReference type="ChEBI" id="CHEBI:36208"/>
    </ligand>
</feature>
<organism evidence="12 13">
    <name type="scientific">Lentibacillus halodurans</name>
    <dbReference type="NCBI Taxonomy" id="237679"/>
    <lineage>
        <taxon>Bacteria</taxon>
        <taxon>Bacillati</taxon>
        <taxon>Bacillota</taxon>
        <taxon>Bacilli</taxon>
        <taxon>Bacillales</taxon>
        <taxon>Bacillaceae</taxon>
        <taxon>Lentibacillus</taxon>
    </lineage>
</organism>
<dbReference type="Proteomes" id="UP000198642">
    <property type="component" value="Unassembled WGS sequence"/>
</dbReference>
<comment type="function">
    <text evidence="8">Involved in the biosynthesis of the chorismate, which leads to the biosynthesis of aromatic amino acids. Catalyzes the reversible NADPH linked reduction of 3-dehydroshikimate (DHSA) to yield shikimate (SA).</text>
</comment>
<evidence type="ECO:0000256" key="2">
    <source>
        <dbReference type="ARBA" id="ARBA00012962"/>
    </source>
</evidence>
<reference evidence="12 13" key="1">
    <citation type="submission" date="2016-10" db="EMBL/GenBank/DDBJ databases">
        <authorList>
            <person name="de Groot N.N."/>
        </authorList>
    </citation>
    <scope>NUCLEOTIDE SEQUENCE [LARGE SCALE GENOMIC DNA]</scope>
    <source>
        <strain evidence="12 13">CGMCC 1.3702</strain>
    </source>
</reference>
<dbReference type="InterPro" id="IPR046346">
    <property type="entry name" value="Aminoacid_DH-like_N_sf"/>
</dbReference>
<feature type="binding site" evidence="8">
    <location>
        <position position="245"/>
    </location>
    <ligand>
        <name>NADP(+)</name>
        <dbReference type="ChEBI" id="CHEBI:58349"/>
    </ligand>
</feature>
<evidence type="ECO:0000259" key="9">
    <source>
        <dbReference type="Pfam" id="PF01488"/>
    </source>
</evidence>
<dbReference type="GO" id="GO:0005829">
    <property type="term" value="C:cytosol"/>
    <property type="evidence" value="ECO:0007669"/>
    <property type="project" value="TreeGrafter"/>
</dbReference>
<evidence type="ECO:0000256" key="1">
    <source>
        <dbReference type="ARBA" id="ARBA00004871"/>
    </source>
</evidence>
<dbReference type="GO" id="GO:0009423">
    <property type="term" value="P:chorismate biosynthetic process"/>
    <property type="evidence" value="ECO:0007669"/>
    <property type="project" value="UniProtKB-UniRule"/>
</dbReference>
<keyword evidence="13" id="KW-1185">Reference proteome</keyword>
<dbReference type="AlphaFoldDB" id="A0A1I0V0G9"/>
<dbReference type="GO" id="GO:0009073">
    <property type="term" value="P:aromatic amino acid family biosynthetic process"/>
    <property type="evidence" value="ECO:0007669"/>
    <property type="project" value="UniProtKB-KW"/>
</dbReference>
<proteinExistence type="inferred from homology"/>
<gene>
    <name evidence="8" type="primary">aroE</name>
    <name evidence="12" type="ORF">SAMN04488072_10186</name>
</gene>
<evidence type="ECO:0000256" key="6">
    <source>
        <dbReference type="ARBA" id="ARBA00023141"/>
    </source>
</evidence>
<dbReference type="GO" id="GO:0019632">
    <property type="term" value="P:shikimate metabolic process"/>
    <property type="evidence" value="ECO:0007669"/>
    <property type="project" value="InterPro"/>
</dbReference>
<dbReference type="Pfam" id="PF18317">
    <property type="entry name" value="SDH_C"/>
    <property type="match status" value="1"/>
</dbReference>
<dbReference type="InterPro" id="IPR011342">
    <property type="entry name" value="Shikimate_DH"/>
</dbReference>
<sequence length="281" mass="31316">MAYKLGLIGYPVKHSLSPWIHQQFLTKAGLAGEYSIEEIAPNDSFKQEVERIKSSQFDGFNVTVPYKKQIIPYLDHLDKQAQAIGAVNTVVRQNKKWIGYNTDGAGYITGLKHYYPSIFANKQCSILLIGAGGAARGIFHSLAAAGFTRIDIANRTRSSAENIAASGGRKTKTSIITLKDAAYHLSYYDLIIQTTNVGMRPNVRDTVISLEHMSKDAIVSDIVYQPIETEFLHQAGKKGASVHYGHTMLLYQAQYAFELWTSKKVPLDDMEQQLQNILEGR</sequence>
<dbReference type="PANTHER" id="PTHR21089">
    <property type="entry name" value="SHIKIMATE DEHYDROGENASE"/>
    <property type="match status" value="1"/>
</dbReference>
<feature type="domain" description="Shikimate dehydrogenase substrate binding N-terminal" evidence="10">
    <location>
        <begin position="7"/>
        <end position="90"/>
    </location>
</feature>
<evidence type="ECO:0000256" key="8">
    <source>
        <dbReference type="HAMAP-Rule" id="MF_00222"/>
    </source>
</evidence>
<feature type="binding site" evidence="8">
    <location>
        <position position="252"/>
    </location>
    <ligand>
        <name>shikimate</name>
        <dbReference type="ChEBI" id="CHEBI:36208"/>
    </ligand>
</feature>
<feature type="binding site" evidence="8">
    <location>
        <begin position="15"/>
        <end position="17"/>
    </location>
    <ligand>
        <name>shikimate</name>
        <dbReference type="ChEBI" id="CHEBI:36208"/>
    </ligand>
</feature>
<keyword evidence="3 8" id="KW-0028">Amino-acid biosynthesis</keyword>
<feature type="active site" description="Proton acceptor" evidence="8">
    <location>
        <position position="67"/>
    </location>
</feature>
<evidence type="ECO:0000313" key="13">
    <source>
        <dbReference type="Proteomes" id="UP000198642"/>
    </source>
</evidence>
<evidence type="ECO:0000259" key="10">
    <source>
        <dbReference type="Pfam" id="PF08501"/>
    </source>
</evidence>
<keyword evidence="4 8" id="KW-0521">NADP</keyword>
<dbReference type="EMBL" id="FOJW01000001">
    <property type="protein sequence ID" value="SFA69805.1"/>
    <property type="molecule type" value="Genomic_DNA"/>
</dbReference>
<keyword evidence="6 8" id="KW-0057">Aromatic amino acid biosynthesis</keyword>
<evidence type="ECO:0000256" key="4">
    <source>
        <dbReference type="ARBA" id="ARBA00022857"/>
    </source>
</evidence>
<feature type="binding site" evidence="8">
    <location>
        <position position="222"/>
    </location>
    <ligand>
        <name>NADP(+)</name>
        <dbReference type="ChEBI" id="CHEBI:58349"/>
    </ligand>
</feature>
<dbReference type="GO" id="GO:0008652">
    <property type="term" value="P:amino acid biosynthetic process"/>
    <property type="evidence" value="ECO:0007669"/>
    <property type="project" value="UniProtKB-KW"/>
</dbReference>
<evidence type="ECO:0000256" key="5">
    <source>
        <dbReference type="ARBA" id="ARBA00023002"/>
    </source>
</evidence>
<dbReference type="Pfam" id="PF01488">
    <property type="entry name" value="Shikimate_DH"/>
    <property type="match status" value="1"/>
</dbReference>
<dbReference type="Gene3D" id="3.40.50.10860">
    <property type="entry name" value="Leucine Dehydrogenase, chain A, domain 1"/>
    <property type="match status" value="1"/>
</dbReference>
<dbReference type="InterPro" id="IPR022893">
    <property type="entry name" value="Shikimate_DH_fam"/>
</dbReference>
<dbReference type="CDD" id="cd01065">
    <property type="entry name" value="NAD_bind_Shikimate_DH"/>
    <property type="match status" value="1"/>
</dbReference>
<dbReference type="NCBIfam" id="TIGR00507">
    <property type="entry name" value="aroE"/>
    <property type="match status" value="1"/>
</dbReference>
<name>A0A1I0V0G9_9BACI</name>
<evidence type="ECO:0000259" key="11">
    <source>
        <dbReference type="Pfam" id="PF18317"/>
    </source>
</evidence>
<feature type="binding site" evidence="8">
    <location>
        <position position="224"/>
    </location>
    <ligand>
        <name>shikimate</name>
        <dbReference type="ChEBI" id="CHEBI:36208"/>
    </ligand>
</feature>
<dbReference type="HAMAP" id="MF_00222">
    <property type="entry name" value="Shikimate_DH_AroE"/>
    <property type="match status" value="1"/>
</dbReference>
<dbReference type="InterPro" id="IPR013708">
    <property type="entry name" value="Shikimate_DH-bd_N"/>
</dbReference>
<dbReference type="InterPro" id="IPR041121">
    <property type="entry name" value="SDH_C"/>
</dbReference>
<evidence type="ECO:0000313" key="12">
    <source>
        <dbReference type="EMBL" id="SFA69805.1"/>
    </source>
</evidence>
<comment type="caution">
    <text evidence="8">Lacks conserved residue(s) required for the propagation of feature annotation.</text>
</comment>
<feature type="domain" description="SDH C-terminal" evidence="11">
    <location>
        <begin position="245"/>
        <end position="275"/>
    </location>
</feature>
<feature type="binding site" evidence="8">
    <location>
        <begin position="130"/>
        <end position="134"/>
    </location>
    <ligand>
        <name>NADP(+)</name>
        <dbReference type="ChEBI" id="CHEBI:58349"/>
    </ligand>
</feature>
<comment type="catalytic activity">
    <reaction evidence="7 8">
        <text>shikimate + NADP(+) = 3-dehydroshikimate + NADPH + H(+)</text>
        <dbReference type="Rhea" id="RHEA:17737"/>
        <dbReference type="ChEBI" id="CHEBI:15378"/>
        <dbReference type="ChEBI" id="CHEBI:16630"/>
        <dbReference type="ChEBI" id="CHEBI:36208"/>
        <dbReference type="ChEBI" id="CHEBI:57783"/>
        <dbReference type="ChEBI" id="CHEBI:58349"/>
        <dbReference type="EC" id="1.1.1.25"/>
    </reaction>
</comment>
<accession>A0A1I0V0G9</accession>
<dbReference type="InterPro" id="IPR006151">
    <property type="entry name" value="Shikm_DH/Glu-tRNA_Rdtase"/>
</dbReference>
<feature type="domain" description="Quinate/shikimate 5-dehydrogenase/glutamyl-tRNA reductase" evidence="9">
    <location>
        <begin position="121"/>
        <end position="196"/>
    </location>
</feature>
<dbReference type="RefSeq" id="WP_090232027.1">
    <property type="nucleotide sequence ID" value="NZ_FOJW01000001.1"/>
</dbReference>
<comment type="similarity">
    <text evidence="8">Belongs to the shikimate dehydrogenase family.</text>
</comment>
<protein>
    <recommendedName>
        <fullName evidence="2 8">Shikimate dehydrogenase (NADP(+))</fullName>
        <shortName evidence="8">SDH</shortName>
        <ecNumber evidence="2 8">1.1.1.25</ecNumber>
    </recommendedName>
</protein>
<feature type="binding site" evidence="8">
    <location>
        <position position="88"/>
    </location>
    <ligand>
        <name>shikimate</name>
        <dbReference type="ChEBI" id="CHEBI:36208"/>
    </ligand>
</feature>